<sequence length="309" mass="32663">MNFPHRISPAWSLSAALAACWLSFPAVAAERNDSSPRPVSAVGELGDIATFKPAHTGRWHFRGSLGVASSDYSRGAYDNEGEDLGQVVFGVGLSATAQLIDGATGPLHGLNLTFGTSNGIASGDHRPVMDDGHWYESNWYLGLSARLGENWLGAVTQSGFSSPIEDFEFTQETTLAAQYADGSALGQLSPQLKITKPVGEQDDGWLVAANIAPQMPLTQGRYSLTLSFPVEVGVGFDGYYGAERGTGRYLDAGVGASLPLKGMAGGVGNWNLNGQIGVLARSDEIRQADPAFSRDTLIPHASLTLNVAY</sequence>
<accession>A0ABV7M7A5</accession>
<evidence type="ECO:0000256" key="1">
    <source>
        <dbReference type="SAM" id="SignalP"/>
    </source>
</evidence>
<dbReference type="PROSITE" id="PS51257">
    <property type="entry name" value="PROKAR_LIPOPROTEIN"/>
    <property type="match status" value="1"/>
</dbReference>
<keyword evidence="1" id="KW-0732">Signal</keyword>
<evidence type="ECO:0008006" key="4">
    <source>
        <dbReference type="Google" id="ProtNLM"/>
    </source>
</evidence>
<comment type="caution">
    <text evidence="2">The sequence shown here is derived from an EMBL/GenBank/DDBJ whole genome shotgun (WGS) entry which is preliminary data.</text>
</comment>
<feature type="chain" id="PRO_5045376817" description="Transporter" evidence="1">
    <location>
        <begin position="29"/>
        <end position="309"/>
    </location>
</feature>
<feature type="signal peptide" evidence="1">
    <location>
        <begin position="1"/>
        <end position="28"/>
    </location>
</feature>
<gene>
    <name evidence="2" type="ORF">ACFOEI_20130</name>
</gene>
<dbReference type="Proteomes" id="UP001595640">
    <property type="component" value="Unassembled WGS sequence"/>
</dbReference>
<dbReference type="RefSeq" id="WP_019016940.1">
    <property type="nucleotide sequence ID" value="NZ_BMXD01000004.1"/>
</dbReference>
<reference evidence="3" key="1">
    <citation type="journal article" date="2019" name="Int. J. Syst. Evol. Microbiol.">
        <title>The Global Catalogue of Microorganisms (GCM) 10K type strain sequencing project: providing services to taxonomists for standard genome sequencing and annotation.</title>
        <authorList>
            <consortium name="The Broad Institute Genomics Platform"/>
            <consortium name="The Broad Institute Genome Sequencing Center for Infectious Disease"/>
            <person name="Wu L."/>
            <person name="Ma J."/>
        </authorList>
    </citation>
    <scope>NUCLEOTIDE SEQUENCE [LARGE SCALE GENOMIC DNA]</scope>
    <source>
        <strain evidence="3">KCTC 12847</strain>
    </source>
</reference>
<keyword evidence="3" id="KW-1185">Reference proteome</keyword>
<organism evidence="2 3">
    <name type="scientific">Modicisalibacter luteus</name>
    <dbReference type="NCBI Taxonomy" id="453962"/>
    <lineage>
        <taxon>Bacteria</taxon>
        <taxon>Pseudomonadati</taxon>
        <taxon>Pseudomonadota</taxon>
        <taxon>Gammaproteobacteria</taxon>
        <taxon>Oceanospirillales</taxon>
        <taxon>Halomonadaceae</taxon>
        <taxon>Modicisalibacter</taxon>
    </lineage>
</organism>
<dbReference type="EMBL" id="JBHRUH010000050">
    <property type="protein sequence ID" value="MFC3294340.1"/>
    <property type="molecule type" value="Genomic_DNA"/>
</dbReference>
<evidence type="ECO:0000313" key="3">
    <source>
        <dbReference type="Proteomes" id="UP001595640"/>
    </source>
</evidence>
<protein>
    <recommendedName>
        <fullName evidence="4">Transporter</fullName>
    </recommendedName>
</protein>
<name>A0ABV7M7A5_9GAMM</name>
<evidence type="ECO:0000313" key="2">
    <source>
        <dbReference type="EMBL" id="MFC3294340.1"/>
    </source>
</evidence>
<proteinExistence type="predicted"/>